<evidence type="ECO:0000313" key="4">
    <source>
        <dbReference type="EMBL" id="KAK7464992.1"/>
    </source>
</evidence>
<feature type="transmembrane region" description="Helical" evidence="2">
    <location>
        <begin position="234"/>
        <end position="253"/>
    </location>
</feature>
<protein>
    <submittedName>
        <fullName evidence="4">Uncharacterized protein</fullName>
    </submittedName>
</protein>
<proteinExistence type="predicted"/>
<evidence type="ECO:0000256" key="1">
    <source>
        <dbReference type="SAM" id="MobiDB-lite"/>
    </source>
</evidence>
<keyword evidence="2" id="KW-1133">Transmembrane helix</keyword>
<evidence type="ECO:0000313" key="5">
    <source>
        <dbReference type="Proteomes" id="UP001498398"/>
    </source>
</evidence>
<sequence length="257" mass="26370">MRTIELLLSVLLLSYFVPFPVYAQDAMTIVVFGSTDQKGAEVAEFLSSDIGLVAVSPEAVPIGTANSGSETTFKYQEVDVFTGVFDNGFSTATLTATGGSFQFENETTQYLFSYPGTLIASASGFRISVAAAPTADVNGLRIEEECAFKDDASGQCSINEVILDGDTTRTGVTVEVTGTGQPVPIPINSALAQSDSASSQESSGSESSSSSSTSTPGPGGDNSNNADDNAATSGSVSGINIIGMIVFGILLGVSKTM</sequence>
<feature type="chain" id="PRO_5046931773" evidence="3">
    <location>
        <begin position="24"/>
        <end position="257"/>
    </location>
</feature>
<name>A0ABR1JQ59_9AGAR</name>
<keyword evidence="2" id="KW-0472">Membrane</keyword>
<organism evidence="4 5">
    <name type="scientific">Marasmiellus scandens</name>
    <dbReference type="NCBI Taxonomy" id="2682957"/>
    <lineage>
        <taxon>Eukaryota</taxon>
        <taxon>Fungi</taxon>
        <taxon>Dikarya</taxon>
        <taxon>Basidiomycota</taxon>
        <taxon>Agaricomycotina</taxon>
        <taxon>Agaricomycetes</taxon>
        <taxon>Agaricomycetidae</taxon>
        <taxon>Agaricales</taxon>
        <taxon>Marasmiineae</taxon>
        <taxon>Omphalotaceae</taxon>
        <taxon>Marasmiellus</taxon>
    </lineage>
</organism>
<dbReference type="Proteomes" id="UP001498398">
    <property type="component" value="Unassembled WGS sequence"/>
</dbReference>
<keyword evidence="2" id="KW-0812">Transmembrane</keyword>
<keyword evidence="3" id="KW-0732">Signal</keyword>
<reference evidence="4 5" key="1">
    <citation type="submission" date="2024-01" db="EMBL/GenBank/DDBJ databases">
        <title>A draft genome for the cacao thread blight pathogen Marasmiellus scandens.</title>
        <authorList>
            <person name="Baruah I.K."/>
            <person name="Leung J."/>
            <person name="Bukari Y."/>
            <person name="Amoako-Attah I."/>
            <person name="Meinhardt L.W."/>
            <person name="Bailey B.A."/>
            <person name="Cohen S.P."/>
        </authorList>
    </citation>
    <scope>NUCLEOTIDE SEQUENCE [LARGE SCALE GENOMIC DNA]</scope>
    <source>
        <strain evidence="4 5">GH-19</strain>
    </source>
</reference>
<gene>
    <name evidence="4" type="ORF">VKT23_006201</name>
</gene>
<accession>A0ABR1JQ59</accession>
<comment type="caution">
    <text evidence="4">The sequence shown here is derived from an EMBL/GenBank/DDBJ whole genome shotgun (WGS) entry which is preliminary data.</text>
</comment>
<feature type="signal peptide" evidence="3">
    <location>
        <begin position="1"/>
        <end position="23"/>
    </location>
</feature>
<dbReference type="EMBL" id="JBANRG010000007">
    <property type="protein sequence ID" value="KAK7464992.1"/>
    <property type="molecule type" value="Genomic_DNA"/>
</dbReference>
<feature type="region of interest" description="Disordered" evidence="1">
    <location>
        <begin position="192"/>
        <end position="229"/>
    </location>
</feature>
<keyword evidence="5" id="KW-1185">Reference proteome</keyword>
<evidence type="ECO:0000256" key="2">
    <source>
        <dbReference type="SAM" id="Phobius"/>
    </source>
</evidence>
<evidence type="ECO:0000256" key="3">
    <source>
        <dbReference type="SAM" id="SignalP"/>
    </source>
</evidence>